<protein>
    <recommendedName>
        <fullName evidence="8">Permease IIC component</fullName>
    </recommendedName>
</protein>
<evidence type="ECO:0000259" key="10">
    <source>
        <dbReference type="PROSITE" id="PS51105"/>
    </source>
</evidence>
<dbReference type="InterPro" id="IPR004501">
    <property type="entry name" value="PTS_EIIC_3"/>
</dbReference>
<evidence type="ECO:0000256" key="1">
    <source>
        <dbReference type="ARBA" id="ARBA00004651"/>
    </source>
</evidence>
<evidence type="ECO:0000256" key="6">
    <source>
        <dbReference type="ARBA" id="ARBA00022989"/>
    </source>
</evidence>
<feature type="transmembrane region" description="Helical" evidence="9">
    <location>
        <begin position="180"/>
        <end position="204"/>
    </location>
</feature>
<evidence type="ECO:0000313" key="11">
    <source>
        <dbReference type="EMBL" id="MBC5686826.1"/>
    </source>
</evidence>
<evidence type="ECO:0000256" key="5">
    <source>
        <dbReference type="ARBA" id="ARBA00022692"/>
    </source>
</evidence>
<keyword evidence="4 8" id="KW-0762">Sugar transport</keyword>
<comment type="function">
    <text evidence="8">The phosphoenolpyruvate-dependent sugar phosphotransferase system (PTS), a major carbohydrate active -transport system, catalyzes the phosphorylation of incoming sugar substrates concomitant with their translocation across the cell membrane.</text>
</comment>
<evidence type="ECO:0000256" key="2">
    <source>
        <dbReference type="ARBA" id="ARBA00022448"/>
    </source>
</evidence>
<dbReference type="PIRSF" id="PIRSF006351">
    <property type="entry name" value="PTS_EIIC-Cellobiose"/>
    <property type="match status" value="1"/>
</dbReference>
<dbReference type="EMBL" id="JACOPG010000003">
    <property type="protein sequence ID" value="MBC5686826.1"/>
    <property type="molecule type" value="Genomic_DNA"/>
</dbReference>
<reference evidence="11 12" key="1">
    <citation type="submission" date="2020-08" db="EMBL/GenBank/DDBJ databases">
        <title>Genome public.</title>
        <authorList>
            <person name="Liu C."/>
            <person name="Sun Q."/>
        </authorList>
    </citation>
    <scope>NUCLEOTIDE SEQUENCE [LARGE SCALE GENOMIC DNA]</scope>
    <source>
        <strain evidence="11 12">NSJ-9</strain>
    </source>
</reference>
<evidence type="ECO:0000313" key="12">
    <source>
        <dbReference type="Proteomes" id="UP000643810"/>
    </source>
</evidence>
<feature type="transmembrane region" description="Helical" evidence="9">
    <location>
        <begin position="64"/>
        <end position="88"/>
    </location>
</feature>
<dbReference type="InterPro" id="IPR051088">
    <property type="entry name" value="PTS_Sugar-EIIC/EIIB"/>
</dbReference>
<keyword evidence="6 9" id="KW-1133">Transmembrane helix</keyword>
<sequence length="428" mass="46403">MSNLYESKFMQKVKSIGEKCAGNKAIAAVSAGMMMAMGIILIGAIFQLIAIIPTFFGAWTTDDAIYNILLVPYDLSMGLISVYMAFTIAYSYAKSLKMQALTNALNAMLIFLIVAGPIKTVELADGSSFTGIDNSCLGAVGMFTAIIISLCTVKMAHFCEKHHLMIKMPDVVPKFLQDTFASLIPLVINIAIWHTIGSICLNVMTISLPYAISYLLSAPLGALTSVPGIIIVVLVANVLWTFGIHGTMVVYIAIMAPLMEYIANNAEHVSKGEALVFVPVALFGIMNCCGGTGNTLALCVMGLFSKSEQIKAVSKAAVVPGIFNINEPATFGYPIMYNPTLAIPFVINPLITMIICYFGYMVGFFKPAFTMITATLPVGVSPYLCTLSWTNILIPVIAFIVAWVVYRPFFKVYERDLIAKEQEAKEVA</sequence>
<comment type="caution">
    <text evidence="11">The sequence shown here is derived from an EMBL/GenBank/DDBJ whole genome shotgun (WGS) entry which is preliminary data.</text>
</comment>
<feature type="transmembrane region" description="Helical" evidence="9">
    <location>
        <begin position="100"/>
        <end position="118"/>
    </location>
</feature>
<feature type="transmembrane region" description="Helical" evidence="9">
    <location>
        <begin position="21"/>
        <end position="52"/>
    </location>
</feature>
<organism evidence="11 12">
    <name type="scientific">Roseburia lenta</name>
    <dbReference type="NCBI Taxonomy" id="2763061"/>
    <lineage>
        <taxon>Bacteria</taxon>
        <taxon>Bacillati</taxon>
        <taxon>Bacillota</taxon>
        <taxon>Clostridia</taxon>
        <taxon>Lachnospirales</taxon>
        <taxon>Lachnospiraceae</taxon>
        <taxon>Roseburia</taxon>
    </lineage>
</organism>
<feature type="transmembrane region" description="Helical" evidence="9">
    <location>
        <begin position="210"/>
        <end position="235"/>
    </location>
</feature>
<dbReference type="InterPro" id="IPR003352">
    <property type="entry name" value="PTS_EIIC"/>
</dbReference>
<feature type="transmembrane region" description="Helical" evidence="9">
    <location>
        <begin position="380"/>
        <end position="406"/>
    </location>
</feature>
<dbReference type="PROSITE" id="PS51105">
    <property type="entry name" value="PTS_EIIC_TYPE_3"/>
    <property type="match status" value="1"/>
</dbReference>
<evidence type="ECO:0000256" key="3">
    <source>
        <dbReference type="ARBA" id="ARBA00022475"/>
    </source>
</evidence>
<accession>A0ABR7GHR0</accession>
<feature type="transmembrane region" description="Helical" evidence="9">
    <location>
        <begin position="138"/>
        <end position="159"/>
    </location>
</feature>
<name>A0ABR7GHR0_9FIRM</name>
<keyword evidence="3 8" id="KW-1003">Cell membrane</keyword>
<comment type="subcellular location">
    <subcellularLocation>
        <location evidence="1">Cell membrane</location>
        <topology evidence="1">Multi-pass membrane protein</topology>
    </subcellularLocation>
</comment>
<evidence type="ECO:0000256" key="8">
    <source>
        <dbReference type="PIRNR" id="PIRNR006351"/>
    </source>
</evidence>
<proteinExistence type="predicted"/>
<dbReference type="PANTHER" id="PTHR33989:SF4">
    <property type="entry name" value="PTS SYSTEM N,N'-DIACETYLCHITOBIOSE-SPECIFIC EIIC COMPONENT"/>
    <property type="match status" value="1"/>
</dbReference>
<feature type="domain" description="PTS EIIC type-3" evidence="10">
    <location>
        <begin position="9"/>
        <end position="409"/>
    </location>
</feature>
<evidence type="ECO:0000256" key="4">
    <source>
        <dbReference type="ARBA" id="ARBA00022597"/>
    </source>
</evidence>
<keyword evidence="12" id="KW-1185">Reference proteome</keyword>
<keyword evidence="7 8" id="KW-0472">Membrane</keyword>
<dbReference type="PANTHER" id="PTHR33989">
    <property type="match status" value="1"/>
</dbReference>
<dbReference type="InterPro" id="IPR004796">
    <property type="entry name" value="PTS_IIC_cello"/>
</dbReference>
<feature type="transmembrane region" description="Helical" evidence="9">
    <location>
        <begin position="275"/>
        <end position="304"/>
    </location>
</feature>
<feature type="transmembrane region" description="Helical" evidence="9">
    <location>
        <begin position="242"/>
        <end position="263"/>
    </location>
</feature>
<evidence type="ECO:0000256" key="9">
    <source>
        <dbReference type="SAM" id="Phobius"/>
    </source>
</evidence>
<dbReference type="Pfam" id="PF02378">
    <property type="entry name" value="PTS_EIIC"/>
    <property type="match status" value="1"/>
</dbReference>
<keyword evidence="2 8" id="KW-0813">Transport</keyword>
<dbReference type="RefSeq" id="WP_118281717.1">
    <property type="nucleotide sequence ID" value="NZ_JACOPG010000003.1"/>
</dbReference>
<evidence type="ECO:0000256" key="7">
    <source>
        <dbReference type="ARBA" id="ARBA00023136"/>
    </source>
</evidence>
<gene>
    <name evidence="11" type="ORF">H8R94_09465</name>
</gene>
<keyword evidence="5 9" id="KW-0812">Transmembrane</keyword>
<feature type="transmembrane region" description="Helical" evidence="9">
    <location>
        <begin position="341"/>
        <end position="360"/>
    </location>
</feature>
<dbReference type="Proteomes" id="UP000643810">
    <property type="component" value="Unassembled WGS sequence"/>
</dbReference>